<keyword evidence="2" id="KW-1003">Cell membrane</keyword>
<evidence type="ECO:0000256" key="7">
    <source>
        <dbReference type="ARBA" id="ARBA00022967"/>
    </source>
</evidence>
<dbReference type="Pfam" id="PF00005">
    <property type="entry name" value="ABC_tran"/>
    <property type="match status" value="2"/>
</dbReference>
<name>A0A5B8M7T0_9MICO</name>
<dbReference type="InterPro" id="IPR027417">
    <property type="entry name" value="P-loop_NTPase"/>
</dbReference>
<evidence type="ECO:0000259" key="9">
    <source>
        <dbReference type="PROSITE" id="PS50893"/>
    </source>
</evidence>
<dbReference type="OrthoDB" id="39350at2"/>
<evidence type="ECO:0000256" key="6">
    <source>
        <dbReference type="ARBA" id="ARBA00022840"/>
    </source>
</evidence>
<dbReference type="AlphaFoldDB" id="A0A5B8M7T0"/>
<keyword evidence="4" id="KW-0677">Repeat</keyword>
<dbReference type="InterPro" id="IPR017871">
    <property type="entry name" value="ABC_transporter-like_CS"/>
</dbReference>
<dbReference type="InterPro" id="IPR050107">
    <property type="entry name" value="ABC_carbohydrate_import_ATPase"/>
</dbReference>
<keyword evidence="5" id="KW-0547">Nucleotide-binding</keyword>
<evidence type="ECO:0000256" key="8">
    <source>
        <dbReference type="ARBA" id="ARBA00023136"/>
    </source>
</evidence>
<evidence type="ECO:0000313" key="10">
    <source>
        <dbReference type="EMBL" id="QDZ16281.1"/>
    </source>
</evidence>
<sequence length="509" mass="54548">MTLDSTVAQGGTISLRHVAKTYGETTVLSLDELDFHFGEVVGLVGENGAGKSTLLGVLSGMVEPDAGSEVIIGDESLRFGSPSASRSAGVAMVSQEFPLVDQLSVMENLTLGIRPPDARRFGYDSKAVAREARRMLDGIGLTISPAAMVSSLSVPARQMLEIAKAVGRPSRLLILDEPTSALGPIEADKVIDIARRHAADGAAVLFVGHRLEEVRRVSDRVVVMRNGRKVDEMPVAEATDDRLIKAMVGRDLYSAMSDQHEDAVEKEVVFEASELTAPGVGPVSFRVHAGEIFGIAGLMGAGRSRLAHTIFGAIQGDGGTMALAGKTYRPAGPQSAVRLGIALVPEDRKLQSIVPNAPVQWNVTLPTLQKVGRGGVFSPKAERSWATRLLNLTRVRLTAMGEPIRALSGGNQQRVVFSRWFGVDPKLLVLDEPTRGVDVGSKADIYQLIEEASDRGVAVVVVSSELDELFSLCDRIAVLRRGRIDAVFDRDHFSKEEIMRSATGVEQAA</sequence>
<keyword evidence="11" id="KW-1185">Reference proteome</keyword>
<reference evidence="10 11" key="1">
    <citation type="submission" date="2019-07" db="EMBL/GenBank/DDBJ databases">
        <title>Full genome sequence of Humibacter sp. WJ7-1.</title>
        <authorList>
            <person name="Im W.-T."/>
        </authorList>
    </citation>
    <scope>NUCLEOTIDE SEQUENCE [LARGE SCALE GENOMIC DNA]</scope>
    <source>
        <strain evidence="10 11">WJ7-1</strain>
    </source>
</reference>
<dbReference type="PANTHER" id="PTHR43790:SF3">
    <property type="entry name" value="D-ALLOSE IMPORT ATP-BINDING PROTEIN ALSA-RELATED"/>
    <property type="match status" value="1"/>
</dbReference>
<evidence type="ECO:0000313" key="11">
    <source>
        <dbReference type="Proteomes" id="UP000320216"/>
    </source>
</evidence>
<dbReference type="EMBL" id="CP042305">
    <property type="protein sequence ID" value="QDZ16281.1"/>
    <property type="molecule type" value="Genomic_DNA"/>
</dbReference>
<evidence type="ECO:0000256" key="2">
    <source>
        <dbReference type="ARBA" id="ARBA00022475"/>
    </source>
</evidence>
<dbReference type="Proteomes" id="UP000320216">
    <property type="component" value="Chromosome"/>
</dbReference>
<keyword evidence="7" id="KW-1278">Translocase</keyword>
<protein>
    <submittedName>
        <fullName evidence="10">Sugar ABC transporter ATP-binding protein</fullName>
    </submittedName>
</protein>
<dbReference type="KEGG" id="huw:FPZ11_17305"/>
<organism evidence="10 11">
    <name type="scientific">Humibacter ginsenosidimutans</name>
    <dbReference type="NCBI Taxonomy" id="2599293"/>
    <lineage>
        <taxon>Bacteria</taxon>
        <taxon>Bacillati</taxon>
        <taxon>Actinomycetota</taxon>
        <taxon>Actinomycetes</taxon>
        <taxon>Micrococcales</taxon>
        <taxon>Microbacteriaceae</taxon>
        <taxon>Humibacter</taxon>
    </lineage>
</organism>
<feature type="domain" description="ABC transporter" evidence="9">
    <location>
        <begin position="13"/>
        <end position="251"/>
    </location>
</feature>
<dbReference type="PROSITE" id="PS50893">
    <property type="entry name" value="ABC_TRANSPORTER_2"/>
    <property type="match status" value="2"/>
</dbReference>
<keyword evidence="1" id="KW-0813">Transport</keyword>
<dbReference type="RefSeq" id="WP_146322285.1">
    <property type="nucleotide sequence ID" value="NZ_CP042305.1"/>
</dbReference>
<accession>A0A5B8M7T0</accession>
<dbReference type="InterPro" id="IPR003593">
    <property type="entry name" value="AAA+_ATPase"/>
</dbReference>
<evidence type="ECO:0000256" key="4">
    <source>
        <dbReference type="ARBA" id="ARBA00022737"/>
    </source>
</evidence>
<keyword evidence="8" id="KW-0472">Membrane</keyword>
<dbReference type="GO" id="GO:0016887">
    <property type="term" value="F:ATP hydrolysis activity"/>
    <property type="evidence" value="ECO:0007669"/>
    <property type="project" value="InterPro"/>
</dbReference>
<dbReference type="InterPro" id="IPR003439">
    <property type="entry name" value="ABC_transporter-like_ATP-bd"/>
</dbReference>
<evidence type="ECO:0000256" key="1">
    <source>
        <dbReference type="ARBA" id="ARBA00022448"/>
    </source>
</evidence>
<dbReference type="GO" id="GO:0005524">
    <property type="term" value="F:ATP binding"/>
    <property type="evidence" value="ECO:0007669"/>
    <property type="project" value="UniProtKB-KW"/>
</dbReference>
<dbReference type="PROSITE" id="PS00211">
    <property type="entry name" value="ABC_TRANSPORTER_1"/>
    <property type="match status" value="1"/>
</dbReference>
<gene>
    <name evidence="10" type="ORF">FPZ11_17305</name>
</gene>
<proteinExistence type="predicted"/>
<feature type="domain" description="ABC transporter" evidence="9">
    <location>
        <begin position="264"/>
        <end position="506"/>
    </location>
</feature>
<dbReference type="SUPFAM" id="SSF52540">
    <property type="entry name" value="P-loop containing nucleoside triphosphate hydrolases"/>
    <property type="match status" value="2"/>
</dbReference>
<evidence type="ECO:0000256" key="3">
    <source>
        <dbReference type="ARBA" id="ARBA00022597"/>
    </source>
</evidence>
<dbReference type="PANTHER" id="PTHR43790">
    <property type="entry name" value="CARBOHYDRATE TRANSPORT ATP-BINDING PROTEIN MG119-RELATED"/>
    <property type="match status" value="1"/>
</dbReference>
<keyword evidence="3" id="KW-0762">Sugar transport</keyword>
<evidence type="ECO:0000256" key="5">
    <source>
        <dbReference type="ARBA" id="ARBA00022741"/>
    </source>
</evidence>
<dbReference type="CDD" id="cd03215">
    <property type="entry name" value="ABC_Carb_Monos_II"/>
    <property type="match status" value="1"/>
</dbReference>
<dbReference type="Gene3D" id="3.40.50.300">
    <property type="entry name" value="P-loop containing nucleotide triphosphate hydrolases"/>
    <property type="match status" value="2"/>
</dbReference>
<dbReference type="SMART" id="SM00382">
    <property type="entry name" value="AAA"/>
    <property type="match status" value="2"/>
</dbReference>
<keyword evidence="6 10" id="KW-0067">ATP-binding</keyword>